<dbReference type="AlphaFoldDB" id="A0A848BRP1"/>
<keyword evidence="4" id="KW-1185">Reference proteome</keyword>
<keyword evidence="1" id="KW-0378">Hydrolase</keyword>
<dbReference type="EC" id="3.5.-.-" evidence="1"/>
<reference evidence="1 4" key="2">
    <citation type="submission" date="2024-10" db="EMBL/GenBank/DDBJ databases">
        <authorList>
            <person name="Sang B.-I."/>
            <person name="Prabhaharan D."/>
        </authorList>
    </citation>
    <scope>NUCLEOTIDE SEQUENCE [LARGE SCALE GENOMIC DNA]</scope>
    <source>
        <strain evidence="1 4">MH</strain>
    </source>
</reference>
<organism evidence="2 3">
    <name type="scientific">Megasphaera hexanoica</name>
    <dbReference type="NCBI Taxonomy" id="1675036"/>
    <lineage>
        <taxon>Bacteria</taxon>
        <taxon>Bacillati</taxon>
        <taxon>Bacillota</taxon>
        <taxon>Negativicutes</taxon>
        <taxon>Veillonellales</taxon>
        <taxon>Veillonellaceae</taxon>
        <taxon>Megasphaera</taxon>
    </lineage>
</organism>
<dbReference type="InterPro" id="IPR037175">
    <property type="entry name" value="KFase_sf"/>
</dbReference>
<dbReference type="Proteomes" id="UP001605989">
    <property type="component" value="Unassembled WGS sequence"/>
</dbReference>
<dbReference type="EMBL" id="JABAFG010000005">
    <property type="protein sequence ID" value="NME27810.1"/>
    <property type="molecule type" value="Genomic_DNA"/>
</dbReference>
<dbReference type="GO" id="GO:0019441">
    <property type="term" value="P:L-tryptophan catabolic process to kynurenine"/>
    <property type="evidence" value="ECO:0007669"/>
    <property type="project" value="InterPro"/>
</dbReference>
<reference evidence="2 3" key="1">
    <citation type="submission" date="2020-04" db="EMBL/GenBank/DDBJ databases">
        <authorList>
            <person name="Hitch T.C.A."/>
            <person name="Wylensek D."/>
            <person name="Clavel T."/>
        </authorList>
    </citation>
    <scope>NUCLEOTIDE SEQUENCE [LARGE SCALE GENOMIC DNA]</scope>
    <source>
        <strain evidence="2 3">Oil-RF-744-FAT-WT-6-1</strain>
    </source>
</reference>
<proteinExistence type="predicted"/>
<evidence type="ECO:0000313" key="1">
    <source>
        <dbReference type="EMBL" id="MFG6274090.1"/>
    </source>
</evidence>
<protein>
    <submittedName>
        <fullName evidence="2">Cyclase family protein</fullName>
        <ecNumber evidence="1">3.5.-.-</ecNumber>
    </submittedName>
</protein>
<dbReference type="EMBL" id="JBIEKR010000013">
    <property type="protein sequence ID" value="MFG6274090.1"/>
    <property type="molecule type" value="Genomic_DNA"/>
</dbReference>
<gene>
    <name evidence="1" type="ORF">ACGTZG_12935</name>
    <name evidence="2" type="ORF">HF872_04125</name>
</gene>
<evidence type="ECO:0000313" key="3">
    <source>
        <dbReference type="Proteomes" id="UP000591071"/>
    </source>
</evidence>
<sequence>MNTKELAAVLEGMDVVDLTLTMEEGMPVWPTHQHFYHNIVESTEMGDPATHYAVTMGEHCGTHLDAPRHFITGATPVDEVPLKQFFGHAVKIEATQVGALGLFHKDDIIAWEKDHVEIQEGDVVLLHFGWDKRYALKPDYDEFLSDWPGLAEDGAQYLAEKKVKIVGCDALALDVFGGTDPTHKTLLPKGILIIENLYNLGTLPDEVLFATLPLKIKDGSGSPIRAVAFVEKK</sequence>
<dbReference type="Proteomes" id="UP000591071">
    <property type="component" value="Unassembled WGS sequence"/>
</dbReference>
<dbReference type="PANTHER" id="PTHR31118">
    <property type="entry name" value="CYCLASE-LIKE PROTEIN 2"/>
    <property type="match status" value="1"/>
</dbReference>
<accession>A0A848BRP1</accession>
<dbReference type="OrthoDB" id="9796085at2"/>
<evidence type="ECO:0000313" key="2">
    <source>
        <dbReference type="EMBL" id="NME27810.1"/>
    </source>
</evidence>
<dbReference type="GO" id="GO:0004061">
    <property type="term" value="F:arylformamidase activity"/>
    <property type="evidence" value="ECO:0007669"/>
    <property type="project" value="InterPro"/>
</dbReference>
<dbReference type="RefSeq" id="WP_059076269.1">
    <property type="nucleotide sequence ID" value="NZ_CP011940.1"/>
</dbReference>
<dbReference type="Pfam" id="PF04199">
    <property type="entry name" value="Cyclase"/>
    <property type="match status" value="1"/>
</dbReference>
<dbReference type="PANTHER" id="PTHR31118:SF12">
    <property type="entry name" value="CYCLASE-LIKE PROTEIN 2"/>
    <property type="match status" value="1"/>
</dbReference>
<dbReference type="InterPro" id="IPR007325">
    <property type="entry name" value="KFase/CYL"/>
</dbReference>
<comment type="caution">
    <text evidence="2">The sequence shown here is derived from an EMBL/GenBank/DDBJ whole genome shotgun (WGS) entry which is preliminary data.</text>
</comment>
<evidence type="ECO:0000313" key="4">
    <source>
        <dbReference type="Proteomes" id="UP001605989"/>
    </source>
</evidence>
<name>A0A848BRP1_9FIRM</name>
<dbReference type="KEGG" id="mhw:ACT01_02475"/>
<dbReference type="SUPFAM" id="SSF102198">
    <property type="entry name" value="Putative cyclase"/>
    <property type="match status" value="1"/>
</dbReference>
<dbReference type="Gene3D" id="3.50.30.50">
    <property type="entry name" value="Putative cyclase"/>
    <property type="match status" value="1"/>
</dbReference>